<keyword evidence="2" id="KW-0489">Methyltransferase</keyword>
<dbReference type="Pfam" id="PF08242">
    <property type="entry name" value="Methyltransf_12"/>
    <property type="match status" value="1"/>
</dbReference>
<name>A0A3R5YUP5_9FIRM</name>
<evidence type="ECO:0000313" key="3">
    <source>
        <dbReference type="Proteomes" id="UP000283738"/>
    </source>
</evidence>
<dbReference type="CDD" id="cd02440">
    <property type="entry name" value="AdoMet_MTases"/>
    <property type="match status" value="1"/>
</dbReference>
<evidence type="ECO:0000259" key="1">
    <source>
        <dbReference type="Pfam" id="PF08242"/>
    </source>
</evidence>
<dbReference type="GO" id="GO:0008168">
    <property type="term" value="F:methyltransferase activity"/>
    <property type="evidence" value="ECO:0007669"/>
    <property type="project" value="UniProtKB-KW"/>
</dbReference>
<dbReference type="Proteomes" id="UP000283738">
    <property type="component" value="Unassembled WGS sequence"/>
</dbReference>
<comment type="caution">
    <text evidence="2">The sequence shown here is derived from an EMBL/GenBank/DDBJ whole genome shotgun (WGS) entry which is preliminary data.</text>
</comment>
<dbReference type="InterPro" id="IPR013217">
    <property type="entry name" value="Methyltransf_12"/>
</dbReference>
<reference evidence="2 3" key="1">
    <citation type="submission" date="2018-08" db="EMBL/GenBank/DDBJ databases">
        <title>A genome reference for cultivated species of the human gut microbiota.</title>
        <authorList>
            <person name="Zou Y."/>
            <person name="Xue W."/>
            <person name="Luo G."/>
        </authorList>
    </citation>
    <scope>NUCLEOTIDE SEQUENCE [LARGE SCALE GENOMIC DNA]</scope>
    <source>
        <strain evidence="2 3">AF28-15</strain>
    </source>
</reference>
<dbReference type="InterPro" id="IPR029063">
    <property type="entry name" value="SAM-dependent_MTases_sf"/>
</dbReference>
<keyword evidence="2" id="KW-0808">Transferase</keyword>
<gene>
    <name evidence="2" type="ORF">DWY96_15520</name>
</gene>
<dbReference type="AlphaFoldDB" id="A0A3R5YUP5"/>
<evidence type="ECO:0000313" key="2">
    <source>
        <dbReference type="EMBL" id="RGQ45330.1"/>
    </source>
</evidence>
<dbReference type="EMBL" id="QRTF01000047">
    <property type="protein sequence ID" value="RGQ45330.1"/>
    <property type="molecule type" value="Genomic_DNA"/>
</dbReference>
<dbReference type="RefSeq" id="WP_118111985.1">
    <property type="nucleotide sequence ID" value="NZ_QRTF01000047.1"/>
</dbReference>
<sequence length="306" mass="34570">MENIGKVIMNYDYYSGTDLYSDGDVEDTLLEIVKTHDKRDFPSIIAESKSWPVLYHLSEVRTNILNWYPFEKNASVLEVGAGCGAITGAIADKVAKVTAIDLSKRRSLINAYRNQDKDNLEIMVGNFNDIAAGISEQYDYVTLIGVLEYGECYIPGENSYQVFLEKIRGLLKSNGKVLIAIENQLGLKYFAGCREDHVGRYFEGIEGYTNTSGVRTFSKKAITNLLLESGYDNVQFYYPYPDYKLPTTIYTDDFLPAKGELSNNARNFDGDRMVLFDETKAWDTVLEAGLFPEFSNSFFIAATKRE</sequence>
<accession>A0A3R5YUP5</accession>
<dbReference type="Gene3D" id="3.40.50.150">
    <property type="entry name" value="Vaccinia Virus protein VP39"/>
    <property type="match status" value="1"/>
</dbReference>
<dbReference type="SUPFAM" id="SSF53335">
    <property type="entry name" value="S-adenosyl-L-methionine-dependent methyltransferases"/>
    <property type="match status" value="1"/>
</dbReference>
<dbReference type="GO" id="GO:0032259">
    <property type="term" value="P:methylation"/>
    <property type="evidence" value="ECO:0007669"/>
    <property type="project" value="UniProtKB-KW"/>
</dbReference>
<organism evidence="2 3">
    <name type="scientific">Roseburia inulinivorans</name>
    <dbReference type="NCBI Taxonomy" id="360807"/>
    <lineage>
        <taxon>Bacteria</taxon>
        <taxon>Bacillati</taxon>
        <taxon>Bacillota</taxon>
        <taxon>Clostridia</taxon>
        <taxon>Lachnospirales</taxon>
        <taxon>Lachnospiraceae</taxon>
        <taxon>Roseburia</taxon>
    </lineage>
</organism>
<feature type="domain" description="Methyltransferase type 12" evidence="1">
    <location>
        <begin position="77"/>
        <end position="176"/>
    </location>
</feature>
<protein>
    <submittedName>
        <fullName evidence="2">Class I SAM-dependent methyltransferase</fullName>
    </submittedName>
</protein>
<proteinExistence type="predicted"/>